<dbReference type="EMBL" id="JBHSWE010000001">
    <property type="protein sequence ID" value="MFC6671244.1"/>
    <property type="molecule type" value="Genomic_DNA"/>
</dbReference>
<gene>
    <name evidence="1" type="ORF">ACFQDL_15040</name>
</gene>
<reference evidence="2" key="1">
    <citation type="journal article" date="2019" name="Int. J. Syst. Evol. Microbiol.">
        <title>The Global Catalogue of Microorganisms (GCM) 10K type strain sequencing project: providing services to taxonomists for standard genome sequencing and annotation.</title>
        <authorList>
            <consortium name="The Broad Institute Genomics Platform"/>
            <consortium name="The Broad Institute Genome Sequencing Center for Infectious Disease"/>
            <person name="Wu L."/>
            <person name="Ma J."/>
        </authorList>
    </citation>
    <scope>NUCLEOTIDE SEQUENCE [LARGE SCALE GENOMIC DNA]</scope>
    <source>
        <strain evidence="2">NBRC 111756</strain>
    </source>
</reference>
<dbReference type="RefSeq" id="WP_379909755.1">
    <property type="nucleotide sequence ID" value="NZ_JBHSWE010000001.1"/>
</dbReference>
<accession>A0ABW2A1J6</accession>
<dbReference type="Proteomes" id="UP001596422">
    <property type="component" value="Unassembled WGS sequence"/>
</dbReference>
<protein>
    <submittedName>
        <fullName evidence="1">Uncharacterized protein</fullName>
    </submittedName>
</protein>
<evidence type="ECO:0000313" key="1">
    <source>
        <dbReference type="EMBL" id="MFC6671244.1"/>
    </source>
</evidence>
<name>A0ABW2A1J6_9GAMM</name>
<keyword evidence="2" id="KW-1185">Reference proteome</keyword>
<comment type="caution">
    <text evidence="1">The sequence shown here is derived from an EMBL/GenBank/DDBJ whole genome shotgun (WGS) entry which is preliminary data.</text>
</comment>
<proteinExistence type="predicted"/>
<evidence type="ECO:0000313" key="2">
    <source>
        <dbReference type="Proteomes" id="UP001596422"/>
    </source>
</evidence>
<sequence length="117" mass="13017">MLNGELDAQVRPSWNIQNGFAVTARLDAVVSPTVYVDLGGRIFVELDALIGSIDVWESERLSIARKELPLDIDLGARASATYREEPNNALTYETPTWVIPSTRDLRRAFVDAVLDEV</sequence>
<organism evidence="1 2">
    <name type="scientific">Marinobacterium aestuariivivens</name>
    <dbReference type="NCBI Taxonomy" id="1698799"/>
    <lineage>
        <taxon>Bacteria</taxon>
        <taxon>Pseudomonadati</taxon>
        <taxon>Pseudomonadota</taxon>
        <taxon>Gammaproteobacteria</taxon>
        <taxon>Oceanospirillales</taxon>
        <taxon>Oceanospirillaceae</taxon>
        <taxon>Marinobacterium</taxon>
    </lineage>
</organism>